<accession>A0A0A8ZCY7</accession>
<name>A0A0A8ZCY7_ARUDO</name>
<organism evidence="1">
    <name type="scientific">Arundo donax</name>
    <name type="common">Giant reed</name>
    <name type="synonym">Donax arundinaceus</name>
    <dbReference type="NCBI Taxonomy" id="35708"/>
    <lineage>
        <taxon>Eukaryota</taxon>
        <taxon>Viridiplantae</taxon>
        <taxon>Streptophyta</taxon>
        <taxon>Embryophyta</taxon>
        <taxon>Tracheophyta</taxon>
        <taxon>Spermatophyta</taxon>
        <taxon>Magnoliopsida</taxon>
        <taxon>Liliopsida</taxon>
        <taxon>Poales</taxon>
        <taxon>Poaceae</taxon>
        <taxon>PACMAD clade</taxon>
        <taxon>Arundinoideae</taxon>
        <taxon>Arundineae</taxon>
        <taxon>Arundo</taxon>
    </lineage>
</organism>
<proteinExistence type="predicted"/>
<reference evidence="1" key="2">
    <citation type="journal article" date="2015" name="Data Brief">
        <title>Shoot transcriptome of the giant reed, Arundo donax.</title>
        <authorList>
            <person name="Barrero R.A."/>
            <person name="Guerrero F.D."/>
            <person name="Moolhuijzen P."/>
            <person name="Goolsby J.A."/>
            <person name="Tidwell J."/>
            <person name="Bellgard S.E."/>
            <person name="Bellgard M.I."/>
        </authorList>
    </citation>
    <scope>NUCLEOTIDE SEQUENCE</scope>
    <source>
        <tissue evidence="1">Shoot tissue taken approximately 20 cm above the soil surface</tissue>
    </source>
</reference>
<reference evidence="1" key="1">
    <citation type="submission" date="2014-09" db="EMBL/GenBank/DDBJ databases">
        <authorList>
            <person name="Magalhaes I.L.F."/>
            <person name="Oliveira U."/>
            <person name="Santos F.R."/>
            <person name="Vidigal T.H.D.A."/>
            <person name="Brescovit A.D."/>
            <person name="Santos A.J."/>
        </authorList>
    </citation>
    <scope>NUCLEOTIDE SEQUENCE</scope>
    <source>
        <tissue evidence="1">Shoot tissue taken approximately 20 cm above the soil surface</tissue>
    </source>
</reference>
<dbReference type="EMBL" id="GBRH01265163">
    <property type="protein sequence ID" value="JAD32732.1"/>
    <property type="molecule type" value="Transcribed_RNA"/>
</dbReference>
<sequence length="62" mass="6915">MGCGLLVECRGSQLVRRVRGFSRKAVSLLPSISSIRPLIDGCYSPDLRIHITQFTAPMPDIW</sequence>
<dbReference type="AlphaFoldDB" id="A0A0A8ZCY7"/>
<evidence type="ECO:0000313" key="1">
    <source>
        <dbReference type="EMBL" id="JAD32732.1"/>
    </source>
</evidence>
<protein>
    <submittedName>
        <fullName evidence="1">Uncharacterized protein</fullName>
    </submittedName>
</protein>